<dbReference type="STRING" id="205917.A0A4Y9YEQ5"/>
<evidence type="ECO:0000256" key="1">
    <source>
        <dbReference type="ARBA" id="ARBA00004141"/>
    </source>
</evidence>
<protein>
    <recommendedName>
        <fullName evidence="8">VTT domain-containing protein</fullName>
    </recommendedName>
</protein>
<feature type="domain" description="VTT" evidence="8">
    <location>
        <begin position="167"/>
        <end position="286"/>
    </location>
</feature>
<dbReference type="EMBL" id="SEOQ01000531">
    <property type="protein sequence ID" value="TFY61036.1"/>
    <property type="molecule type" value="Genomic_DNA"/>
</dbReference>
<evidence type="ECO:0000256" key="4">
    <source>
        <dbReference type="ARBA" id="ARBA00023136"/>
    </source>
</evidence>
<dbReference type="InterPro" id="IPR032816">
    <property type="entry name" value="VTT_dom"/>
</dbReference>
<feature type="transmembrane region" description="Helical" evidence="7">
    <location>
        <begin position="71"/>
        <end position="98"/>
    </location>
</feature>
<organism evidence="9 10">
    <name type="scientific">Dentipellis fragilis</name>
    <dbReference type="NCBI Taxonomy" id="205917"/>
    <lineage>
        <taxon>Eukaryota</taxon>
        <taxon>Fungi</taxon>
        <taxon>Dikarya</taxon>
        <taxon>Basidiomycota</taxon>
        <taxon>Agaricomycotina</taxon>
        <taxon>Agaricomycetes</taxon>
        <taxon>Russulales</taxon>
        <taxon>Hericiaceae</taxon>
        <taxon>Dentipellis</taxon>
    </lineage>
</organism>
<dbReference type="GO" id="GO:0005789">
    <property type="term" value="C:endoplasmic reticulum membrane"/>
    <property type="evidence" value="ECO:0007669"/>
    <property type="project" value="TreeGrafter"/>
</dbReference>
<keyword evidence="10" id="KW-1185">Reference proteome</keyword>
<dbReference type="GO" id="GO:0000045">
    <property type="term" value="P:autophagosome assembly"/>
    <property type="evidence" value="ECO:0007669"/>
    <property type="project" value="TreeGrafter"/>
</dbReference>
<evidence type="ECO:0000256" key="5">
    <source>
        <dbReference type="ARBA" id="ARBA00025797"/>
    </source>
</evidence>
<feature type="region of interest" description="Disordered" evidence="6">
    <location>
        <begin position="399"/>
        <end position="422"/>
    </location>
</feature>
<sequence>MGPTPHPLNLTETIHSNDSAYTLATVHDLYPDRMPNADEEDDDHAPLLTPASPNYGATPISPGVPRNPRRLIINAGLKMAVIFLVGSLILGGTLWFALPTLEEYVPRRSSGSAFCATEDRPLLRVPKSFQQLQDLNFLLKKYRDIFPYRIFICYVVTYLFLQAFSLPGSMYLSILGGAVWGVARALPLACACVATGGTLCYLLSAALGPALLALPKFQARLDTWAAKIHKQRENIIPFLIVLRIAPLPPHWVVNVVCPHVGIGLVPFWISTFLGIFGVTVIHTTIGGGLDQMTSADDFHLISWRNFFLLAAVVVGVMIPVGIRYVFKRQSAEIAEVEAEVEAEEEEDTILAQGPRIPGKQAKIQLLQSEDEELLGDETDEDSDEDIILEAGPALVYKSKDEDVSPVSPGAGSSAENLLSPTK</sequence>
<feature type="region of interest" description="Disordered" evidence="6">
    <location>
        <begin position="33"/>
        <end position="62"/>
    </location>
</feature>
<comment type="similarity">
    <text evidence="5">Belongs to the TMEM41 family.</text>
</comment>
<evidence type="ECO:0000256" key="6">
    <source>
        <dbReference type="SAM" id="MobiDB-lite"/>
    </source>
</evidence>
<feature type="transmembrane region" description="Helical" evidence="7">
    <location>
        <begin position="265"/>
        <end position="285"/>
    </location>
</feature>
<evidence type="ECO:0000256" key="3">
    <source>
        <dbReference type="ARBA" id="ARBA00022989"/>
    </source>
</evidence>
<dbReference type="PANTHER" id="PTHR43220:SF18">
    <property type="entry name" value="TRANSMEMBRANE PROTEIN 41B"/>
    <property type="match status" value="1"/>
</dbReference>
<dbReference type="Proteomes" id="UP000298327">
    <property type="component" value="Unassembled WGS sequence"/>
</dbReference>
<evidence type="ECO:0000256" key="7">
    <source>
        <dbReference type="SAM" id="Phobius"/>
    </source>
</evidence>
<dbReference type="Pfam" id="PF09335">
    <property type="entry name" value="VTT_dom"/>
    <property type="match status" value="1"/>
</dbReference>
<keyword evidence="4 7" id="KW-0472">Membrane</keyword>
<comment type="subcellular location">
    <subcellularLocation>
        <location evidence="1">Membrane</location>
        <topology evidence="1">Multi-pass membrane protein</topology>
    </subcellularLocation>
</comment>
<feature type="transmembrane region" description="Helical" evidence="7">
    <location>
        <begin position="185"/>
        <end position="214"/>
    </location>
</feature>
<feature type="compositionally biased region" description="Polar residues" evidence="6">
    <location>
        <begin position="413"/>
        <end position="422"/>
    </location>
</feature>
<keyword evidence="2 7" id="KW-0812">Transmembrane</keyword>
<keyword evidence="3 7" id="KW-1133">Transmembrane helix</keyword>
<accession>A0A4Y9YEQ5</accession>
<feature type="transmembrane region" description="Helical" evidence="7">
    <location>
        <begin position="306"/>
        <end position="326"/>
    </location>
</feature>
<evidence type="ECO:0000313" key="9">
    <source>
        <dbReference type="EMBL" id="TFY61036.1"/>
    </source>
</evidence>
<dbReference type="OrthoDB" id="3364966at2759"/>
<evidence type="ECO:0000259" key="8">
    <source>
        <dbReference type="Pfam" id="PF09335"/>
    </source>
</evidence>
<name>A0A4Y9YEQ5_9AGAM</name>
<evidence type="ECO:0000313" key="10">
    <source>
        <dbReference type="Proteomes" id="UP000298327"/>
    </source>
</evidence>
<evidence type="ECO:0000256" key="2">
    <source>
        <dbReference type="ARBA" id="ARBA00022692"/>
    </source>
</evidence>
<dbReference type="PANTHER" id="PTHR43220">
    <property type="match status" value="1"/>
</dbReference>
<reference evidence="9 10" key="1">
    <citation type="submission" date="2019-02" db="EMBL/GenBank/DDBJ databases">
        <title>Genome sequencing of the rare red list fungi Dentipellis fragilis.</title>
        <authorList>
            <person name="Buettner E."/>
            <person name="Kellner H."/>
        </authorList>
    </citation>
    <scope>NUCLEOTIDE SEQUENCE [LARGE SCALE GENOMIC DNA]</scope>
    <source>
        <strain evidence="9 10">DSM 105465</strain>
    </source>
</reference>
<gene>
    <name evidence="9" type="ORF">EVG20_g7212</name>
</gene>
<proteinExistence type="inferred from homology"/>
<comment type="caution">
    <text evidence="9">The sequence shown here is derived from an EMBL/GenBank/DDBJ whole genome shotgun (WGS) entry which is preliminary data.</text>
</comment>
<feature type="transmembrane region" description="Helical" evidence="7">
    <location>
        <begin position="146"/>
        <end position="165"/>
    </location>
</feature>
<dbReference type="InterPro" id="IPR045014">
    <property type="entry name" value="TM41A/B"/>
</dbReference>
<dbReference type="AlphaFoldDB" id="A0A4Y9YEQ5"/>